<reference evidence="3 4" key="1">
    <citation type="submission" date="2016-09" db="EMBL/GenBank/DDBJ databases">
        <title>Streptomyces platensis DSM40041, a candidate organism with high potential of specific P450 cytochromes.</title>
        <authorList>
            <person name="Grumaz C."/>
            <person name="Vainshtein Y."/>
            <person name="Kirstahler P."/>
            <person name="Sohn K."/>
        </authorList>
    </citation>
    <scope>NUCLEOTIDE SEQUENCE [LARGE SCALE GENOMIC DNA]</scope>
    <source>
        <strain evidence="3 4">DSM 40041</strain>
    </source>
</reference>
<dbReference type="Proteomes" id="UP000194225">
    <property type="component" value="Unassembled WGS sequence"/>
</dbReference>
<gene>
    <name evidence="3" type="ORF">BG653_05395</name>
</gene>
<keyword evidence="2" id="KW-0472">Membrane</keyword>
<proteinExistence type="predicted"/>
<comment type="caution">
    <text evidence="3">The sequence shown here is derived from an EMBL/GenBank/DDBJ whole genome shotgun (WGS) entry which is preliminary data.</text>
</comment>
<evidence type="ECO:0000256" key="1">
    <source>
        <dbReference type="SAM" id="MobiDB-lite"/>
    </source>
</evidence>
<accession>A0ABX3XQS0</accession>
<evidence type="ECO:0000256" key="2">
    <source>
        <dbReference type="SAM" id="Phobius"/>
    </source>
</evidence>
<sequence length="64" mass="6721">MLDTVLNLLAQGLLTQLPASVITAGITAVGAGVIHRRRKRGDCVHRAQRPEPGGNTENSPCSSD</sequence>
<keyword evidence="4" id="KW-1185">Reference proteome</keyword>
<protein>
    <submittedName>
        <fullName evidence="3">Uncharacterized protein</fullName>
    </submittedName>
</protein>
<keyword evidence="2" id="KW-1133">Transmembrane helix</keyword>
<evidence type="ECO:0000313" key="4">
    <source>
        <dbReference type="Proteomes" id="UP000194225"/>
    </source>
</evidence>
<name>A0ABX3XQS0_STRPT</name>
<feature type="compositionally biased region" description="Polar residues" evidence="1">
    <location>
        <begin position="55"/>
        <end position="64"/>
    </location>
</feature>
<feature type="transmembrane region" description="Helical" evidence="2">
    <location>
        <begin position="12"/>
        <end position="34"/>
    </location>
</feature>
<organism evidence="3 4">
    <name type="scientific">Streptomyces platensis</name>
    <dbReference type="NCBI Taxonomy" id="58346"/>
    <lineage>
        <taxon>Bacteria</taxon>
        <taxon>Bacillati</taxon>
        <taxon>Actinomycetota</taxon>
        <taxon>Actinomycetes</taxon>
        <taxon>Kitasatosporales</taxon>
        <taxon>Streptomycetaceae</taxon>
        <taxon>Streptomyces</taxon>
    </lineage>
</organism>
<evidence type="ECO:0000313" key="3">
    <source>
        <dbReference type="EMBL" id="OSY40494.1"/>
    </source>
</evidence>
<dbReference type="EMBL" id="MIGA01000045">
    <property type="protein sequence ID" value="OSY40494.1"/>
    <property type="molecule type" value="Genomic_DNA"/>
</dbReference>
<feature type="region of interest" description="Disordered" evidence="1">
    <location>
        <begin position="39"/>
        <end position="64"/>
    </location>
</feature>
<keyword evidence="2" id="KW-0812">Transmembrane</keyword>